<feature type="compositionally biased region" description="Basic and acidic residues" evidence="1">
    <location>
        <begin position="50"/>
        <end position="59"/>
    </location>
</feature>
<gene>
    <name evidence="2" type="ORF">HYPSUDRAFT_60478</name>
</gene>
<proteinExistence type="predicted"/>
<protein>
    <submittedName>
        <fullName evidence="2">Uncharacterized protein</fullName>
    </submittedName>
</protein>
<evidence type="ECO:0000313" key="2">
    <source>
        <dbReference type="EMBL" id="KJA29620.1"/>
    </source>
</evidence>
<dbReference type="Proteomes" id="UP000054270">
    <property type="component" value="Unassembled WGS sequence"/>
</dbReference>
<feature type="region of interest" description="Disordered" evidence="1">
    <location>
        <begin position="50"/>
        <end position="73"/>
    </location>
</feature>
<name>A0A0D2QDE4_HYPSF</name>
<accession>A0A0D2QDE4</accession>
<evidence type="ECO:0000256" key="1">
    <source>
        <dbReference type="SAM" id="MobiDB-lite"/>
    </source>
</evidence>
<organism evidence="2 3">
    <name type="scientific">Hypholoma sublateritium (strain FD-334 SS-4)</name>
    <dbReference type="NCBI Taxonomy" id="945553"/>
    <lineage>
        <taxon>Eukaryota</taxon>
        <taxon>Fungi</taxon>
        <taxon>Dikarya</taxon>
        <taxon>Basidiomycota</taxon>
        <taxon>Agaricomycotina</taxon>
        <taxon>Agaricomycetes</taxon>
        <taxon>Agaricomycetidae</taxon>
        <taxon>Agaricales</taxon>
        <taxon>Agaricineae</taxon>
        <taxon>Strophariaceae</taxon>
        <taxon>Hypholoma</taxon>
    </lineage>
</organism>
<reference evidence="3" key="1">
    <citation type="submission" date="2014-04" db="EMBL/GenBank/DDBJ databases">
        <title>Evolutionary Origins and Diversification of the Mycorrhizal Mutualists.</title>
        <authorList>
            <consortium name="DOE Joint Genome Institute"/>
            <consortium name="Mycorrhizal Genomics Consortium"/>
            <person name="Kohler A."/>
            <person name="Kuo A."/>
            <person name="Nagy L.G."/>
            <person name="Floudas D."/>
            <person name="Copeland A."/>
            <person name="Barry K.W."/>
            <person name="Cichocki N."/>
            <person name="Veneault-Fourrey C."/>
            <person name="LaButti K."/>
            <person name="Lindquist E.A."/>
            <person name="Lipzen A."/>
            <person name="Lundell T."/>
            <person name="Morin E."/>
            <person name="Murat C."/>
            <person name="Riley R."/>
            <person name="Ohm R."/>
            <person name="Sun H."/>
            <person name="Tunlid A."/>
            <person name="Henrissat B."/>
            <person name="Grigoriev I.V."/>
            <person name="Hibbett D.S."/>
            <person name="Martin F."/>
        </authorList>
    </citation>
    <scope>NUCLEOTIDE SEQUENCE [LARGE SCALE GENOMIC DNA]</scope>
    <source>
        <strain evidence="3">FD-334 SS-4</strain>
    </source>
</reference>
<evidence type="ECO:0000313" key="3">
    <source>
        <dbReference type="Proteomes" id="UP000054270"/>
    </source>
</evidence>
<dbReference type="EMBL" id="KN817518">
    <property type="protein sequence ID" value="KJA29620.1"/>
    <property type="molecule type" value="Genomic_DNA"/>
</dbReference>
<keyword evidence="3" id="KW-1185">Reference proteome</keyword>
<dbReference type="AlphaFoldDB" id="A0A0D2QDE4"/>
<sequence>MAGGQLGYSDAYHIWDAFDQCNGTRSATQAKKGGGFTWRAITATAFSHSERRISPRQIERGFPPVTRHASTRQ</sequence>